<dbReference type="Gene3D" id="2.40.50.230">
    <property type="entry name" value="Gp5 N-terminal domain"/>
    <property type="match status" value="1"/>
</dbReference>
<dbReference type="InterPro" id="IPR050708">
    <property type="entry name" value="T6SS_VgrG/RHS"/>
</dbReference>
<dbReference type="InterPro" id="IPR017847">
    <property type="entry name" value="T6SS_RhsGE_Vgr_subset"/>
</dbReference>
<accession>A0ABU5HFH3</accession>
<dbReference type="Gene3D" id="4.10.220.110">
    <property type="match status" value="1"/>
</dbReference>
<feature type="compositionally biased region" description="Polar residues" evidence="4">
    <location>
        <begin position="579"/>
        <end position="588"/>
    </location>
</feature>
<feature type="region of interest" description="Disordered" evidence="4">
    <location>
        <begin position="569"/>
        <end position="592"/>
    </location>
</feature>
<dbReference type="InterPro" id="IPR037026">
    <property type="entry name" value="Vgr_OB-fold_dom_sf"/>
</dbReference>
<dbReference type="InterPro" id="IPR006533">
    <property type="entry name" value="T6SS_Vgr_RhsGE"/>
</dbReference>
<dbReference type="SUPFAM" id="SSF69255">
    <property type="entry name" value="gp5 N-terminal domain-like"/>
    <property type="match status" value="1"/>
</dbReference>
<gene>
    <name evidence="7" type="primary">tssI</name>
    <name evidence="7" type="ORF">SYV04_37875</name>
</gene>
<dbReference type="RefSeq" id="WP_321550933.1">
    <property type="nucleotide sequence ID" value="NZ_JAXIVS010000018.1"/>
</dbReference>
<feature type="domain" description="Gp5/Type VI secretion system Vgr C-terminal trimerisation" evidence="6">
    <location>
        <begin position="580"/>
        <end position="691"/>
    </location>
</feature>
<evidence type="ECO:0000259" key="6">
    <source>
        <dbReference type="Pfam" id="PF22178"/>
    </source>
</evidence>
<dbReference type="Pfam" id="PF05954">
    <property type="entry name" value="Phage_GPD"/>
    <property type="match status" value="1"/>
</dbReference>
<dbReference type="Gene3D" id="3.55.50.10">
    <property type="entry name" value="Baseplate protein-like domains"/>
    <property type="match status" value="1"/>
</dbReference>
<comment type="subcellular location">
    <subcellularLocation>
        <location evidence="1">Secreted</location>
    </subcellularLocation>
</comment>
<dbReference type="Pfam" id="PF22178">
    <property type="entry name" value="Gp5_trimer_C"/>
    <property type="match status" value="1"/>
</dbReference>
<dbReference type="SUPFAM" id="SSF69349">
    <property type="entry name" value="Phage fibre proteins"/>
    <property type="match status" value="1"/>
</dbReference>
<keyword evidence="3" id="KW-0964">Secreted</keyword>
<evidence type="ECO:0000313" key="7">
    <source>
        <dbReference type="EMBL" id="MDY7232220.1"/>
    </source>
</evidence>
<dbReference type="Gene3D" id="2.30.110.50">
    <property type="match status" value="1"/>
</dbReference>
<evidence type="ECO:0000256" key="3">
    <source>
        <dbReference type="ARBA" id="ARBA00022525"/>
    </source>
</evidence>
<protein>
    <submittedName>
        <fullName evidence="7">Type VI secretion system tip protein TssI/VgrG</fullName>
    </submittedName>
</protein>
<evidence type="ECO:0000259" key="5">
    <source>
        <dbReference type="Pfam" id="PF04717"/>
    </source>
</evidence>
<dbReference type="PANTHER" id="PTHR32305:SF15">
    <property type="entry name" value="PROTEIN RHSA-RELATED"/>
    <property type="match status" value="1"/>
</dbReference>
<dbReference type="NCBIfam" id="TIGR01646">
    <property type="entry name" value="vgr_GE"/>
    <property type="match status" value="1"/>
</dbReference>
<name>A0ABU5HFH3_9BACT</name>
<comment type="caution">
    <text evidence="7">The sequence shown here is derived from an EMBL/GenBank/DDBJ whole genome shotgun (WGS) entry which is preliminary data.</text>
</comment>
<dbReference type="PANTHER" id="PTHR32305">
    <property type="match status" value="1"/>
</dbReference>
<dbReference type="Proteomes" id="UP001291309">
    <property type="component" value="Unassembled WGS sequence"/>
</dbReference>
<evidence type="ECO:0000313" key="8">
    <source>
        <dbReference type="Proteomes" id="UP001291309"/>
    </source>
</evidence>
<evidence type="ECO:0000256" key="1">
    <source>
        <dbReference type="ARBA" id="ARBA00004613"/>
    </source>
</evidence>
<evidence type="ECO:0000256" key="2">
    <source>
        <dbReference type="ARBA" id="ARBA00005558"/>
    </source>
</evidence>
<dbReference type="Pfam" id="PF04717">
    <property type="entry name" value="Phage_base_V"/>
    <property type="match status" value="1"/>
</dbReference>
<feature type="domain" description="Gp5/Type VI secretion system Vgr protein OB-fold" evidence="5">
    <location>
        <begin position="496"/>
        <end position="563"/>
    </location>
</feature>
<proteinExistence type="inferred from homology"/>
<feature type="region of interest" description="Disordered" evidence="4">
    <location>
        <begin position="627"/>
        <end position="649"/>
    </location>
</feature>
<dbReference type="NCBIfam" id="TIGR03361">
    <property type="entry name" value="VI_Rhs_Vgr"/>
    <property type="match status" value="1"/>
</dbReference>
<reference evidence="7 8" key="1">
    <citation type="submission" date="2023-12" db="EMBL/GenBank/DDBJ databases">
        <title>the genome sequence of Hyalangium sp. s54d21.</title>
        <authorList>
            <person name="Zhang X."/>
        </authorList>
    </citation>
    <scope>NUCLEOTIDE SEQUENCE [LARGE SCALE GENOMIC DNA]</scope>
    <source>
        <strain evidence="8">s54d21</strain>
    </source>
</reference>
<dbReference type="EMBL" id="JAXIVS010000018">
    <property type="protein sequence ID" value="MDY7232220.1"/>
    <property type="molecule type" value="Genomic_DNA"/>
</dbReference>
<evidence type="ECO:0000256" key="4">
    <source>
        <dbReference type="SAM" id="MobiDB-lite"/>
    </source>
</evidence>
<sequence length="865" mass="95143">MSDSDDVLRRMEQGQEVAREVQEAVRQAREGQVPVKQVRQLEQALGQIPEVQQATQQLGQVARQARDVAERVVGALGGVEALSEVAQAIAGGLKPAEKVRFSFESNADPGGTWRVVELHAREGLSELYAYTVDLANENLGADVDGLLGSSSEVVISREAASRRLCGIIHRVEHTGTKAGHLLARVHVVPALWALSQRKDSYIFQEKTVPEILEEVLSEGLQPYERTVRLELTREYLPREYCVQYRETDLDFALRLMEEEGIFFYFEHTGEKEELVLAEANEQCPTCEPVGGSPITVKGPEASTAEDEALRHFDFSQQLHTTSVVVRDFDWTQPALDLTKKARAKDGQGKDRESYEYPAPLLGPYDAGAKKYKHESQQETLRREAFHVQGKHGHGAGYVTGFTPGFMFELTGHGNPALDQWYLLTRVEHHGHAPEELTSDTHEEAKEGTARERYRNTFECIPLDAPFRSERRRIRARMAGLQTATVVGPSGEEIFTDEHGRIKVQFHWDRAGQKDEKSSCFLRVAQVWSGLGWGFVFLPRIGMEVLVDFLEGDPDRPLVVGSVYNGQNAPPYALPDQKTRSTIRTSSTPGGEGFNELRFEDAADSEEVFLHAQKDFNEVVLHNHSTQVKANQTNSVDGSQSETVGGDQSMTVHGKRTKTVDMDETTTVKGKRTETVEQDEKITVQATRTEEVTGQEKLTLHGGRDTTVNTLEKLLVTGDREETIDSKDTLEVGGDKADHVVGKYTMVGDVEVKSSQGEVSVTLKDSITVDGASKKIQIHNTSGEMKFDGNKIEVTAVSEISLVCGAASVTLKSDGTVELSGVKEVKASSAASSVKVSPLGVETSGPKIAASAQALHEITGAIVKIN</sequence>
<dbReference type="InterPro" id="IPR054030">
    <property type="entry name" value="Gp5_Vgr_C"/>
</dbReference>
<dbReference type="InterPro" id="IPR006531">
    <property type="entry name" value="Gp5/Vgr_OB"/>
</dbReference>
<keyword evidence="8" id="KW-1185">Reference proteome</keyword>
<dbReference type="SUPFAM" id="SSF69279">
    <property type="entry name" value="Phage tail proteins"/>
    <property type="match status" value="2"/>
</dbReference>
<comment type="similarity">
    <text evidence="2">Belongs to the VgrG protein family.</text>
</comment>
<organism evidence="7 8">
    <name type="scientific">Hyalangium rubrum</name>
    <dbReference type="NCBI Taxonomy" id="3103134"/>
    <lineage>
        <taxon>Bacteria</taxon>
        <taxon>Pseudomonadati</taxon>
        <taxon>Myxococcota</taxon>
        <taxon>Myxococcia</taxon>
        <taxon>Myxococcales</taxon>
        <taxon>Cystobacterineae</taxon>
        <taxon>Archangiaceae</taxon>
        <taxon>Hyalangium</taxon>
    </lineage>
</organism>